<dbReference type="InterPro" id="IPR032675">
    <property type="entry name" value="LRR_dom_sf"/>
</dbReference>
<keyword evidence="5" id="KW-0433">Leucine-rich repeat</keyword>
<feature type="domain" description="Leucine-rich repeat-containing N-terminal plant-type" evidence="12">
    <location>
        <begin position="335"/>
        <end position="384"/>
    </location>
</feature>
<comment type="caution">
    <text evidence="13">The sequence shown here is derived from an EMBL/GenBank/DDBJ whole genome shotgun (WGS) entry which is preliminary data.</text>
</comment>
<keyword evidence="4" id="KW-0597">Phosphoprotein</keyword>
<dbReference type="FunFam" id="3.80.10.10:FF:000095">
    <property type="entry name" value="LRR receptor-like serine/threonine-protein kinase GSO1"/>
    <property type="match status" value="1"/>
</dbReference>
<keyword evidence="9" id="KW-1133">Transmembrane helix</keyword>
<evidence type="ECO:0000256" key="6">
    <source>
        <dbReference type="ARBA" id="ARBA00022692"/>
    </source>
</evidence>
<organism evidence="13 14">
    <name type="scientific">Artemisia annua</name>
    <name type="common">Sweet wormwood</name>
    <dbReference type="NCBI Taxonomy" id="35608"/>
    <lineage>
        <taxon>Eukaryota</taxon>
        <taxon>Viridiplantae</taxon>
        <taxon>Streptophyta</taxon>
        <taxon>Embryophyta</taxon>
        <taxon>Tracheophyta</taxon>
        <taxon>Spermatophyta</taxon>
        <taxon>Magnoliopsida</taxon>
        <taxon>eudicotyledons</taxon>
        <taxon>Gunneridae</taxon>
        <taxon>Pentapetalae</taxon>
        <taxon>asterids</taxon>
        <taxon>campanulids</taxon>
        <taxon>Asterales</taxon>
        <taxon>Asteraceae</taxon>
        <taxon>Asteroideae</taxon>
        <taxon>Anthemideae</taxon>
        <taxon>Artemisiinae</taxon>
        <taxon>Artemisia</taxon>
    </lineage>
</organism>
<reference evidence="13 14" key="1">
    <citation type="journal article" date="2018" name="Mol. Plant">
        <title>The genome of Artemisia annua provides insight into the evolution of Asteraceae family and artemisinin biosynthesis.</title>
        <authorList>
            <person name="Shen Q."/>
            <person name="Zhang L."/>
            <person name="Liao Z."/>
            <person name="Wang S."/>
            <person name="Yan T."/>
            <person name="Shi P."/>
            <person name="Liu M."/>
            <person name="Fu X."/>
            <person name="Pan Q."/>
            <person name="Wang Y."/>
            <person name="Lv Z."/>
            <person name="Lu X."/>
            <person name="Zhang F."/>
            <person name="Jiang W."/>
            <person name="Ma Y."/>
            <person name="Chen M."/>
            <person name="Hao X."/>
            <person name="Li L."/>
            <person name="Tang Y."/>
            <person name="Lv G."/>
            <person name="Zhou Y."/>
            <person name="Sun X."/>
            <person name="Brodelius P.E."/>
            <person name="Rose J.K.C."/>
            <person name="Tang K."/>
        </authorList>
    </citation>
    <scope>NUCLEOTIDE SEQUENCE [LARGE SCALE GENOMIC DNA]</scope>
    <source>
        <strain evidence="14">cv. Huhao1</strain>
        <tissue evidence="13">Leaf</tissue>
    </source>
</reference>
<comment type="subcellular location">
    <subcellularLocation>
        <location evidence="1">Cell membrane</location>
        <topology evidence="1">Single-pass type I membrane protein</topology>
    </subcellularLocation>
</comment>
<keyword evidence="10" id="KW-0472">Membrane</keyword>
<dbReference type="SMART" id="SM00364">
    <property type="entry name" value="LRR_BAC"/>
    <property type="match status" value="5"/>
</dbReference>
<comment type="similarity">
    <text evidence="2">Belongs to the RLP family.</text>
</comment>
<dbReference type="AlphaFoldDB" id="A0A2U1MU31"/>
<evidence type="ECO:0000256" key="5">
    <source>
        <dbReference type="ARBA" id="ARBA00022614"/>
    </source>
</evidence>
<evidence type="ECO:0000259" key="12">
    <source>
        <dbReference type="Pfam" id="PF08263"/>
    </source>
</evidence>
<keyword evidence="11" id="KW-0325">Glycoprotein</keyword>
<keyword evidence="7" id="KW-0732">Signal</keyword>
<dbReference type="STRING" id="35608.A0A2U1MU31"/>
<name>A0A2U1MU31_ARTAN</name>
<evidence type="ECO:0000256" key="8">
    <source>
        <dbReference type="ARBA" id="ARBA00022737"/>
    </source>
</evidence>
<dbReference type="GO" id="GO:0005886">
    <property type="term" value="C:plasma membrane"/>
    <property type="evidence" value="ECO:0007669"/>
    <property type="project" value="UniProtKB-SubCell"/>
</dbReference>
<protein>
    <submittedName>
        <fullName evidence="13">Leucine-rich repeat-containing protein</fullName>
    </submittedName>
</protein>
<proteinExistence type="inferred from homology"/>
<dbReference type="EMBL" id="PKPP01004355">
    <property type="protein sequence ID" value="PWA64771.1"/>
    <property type="molecule type" value="Genomic_DNA"/>
</dbReference>
<evidence type="ECO:0000256" key="9">
    <source>
        <dbReference type="ARBA" id="ARBA00022989"/>
    </source>
</evidence>
<dbReference type="Pfam" id="PF08263">
    <property type="entry name" value="LRRNT_2"/>
    <property type="match status" value="1"/>
</dbReference>
<evidence type="ECO:0000256" key="3">
    <source>
        <dbReference type="ARBA" id="ARBA00022475"/>
    </source>
</evidence>
<evidence type="ECO:0000256" key="10">
    <source>
        <dbReference type="ARBA" id="ARBA00023136"/>
    </source>
</evidence>
<evidence type="ECO:0000256" key="2">
    <source>
        <dbReference type="ARBA" id="ARBA00009592"/>
    </source>
</evidence>
<dbReference type="InterPro" id="IPR013210">
    <property type="entry name" value="LRR_N_plant-typ"/>
</dbReference>
<dbReference type="GO" id="GO:0051707">
    <property type="term" value="P:response to other organism"/>
    <property type="evidence" value="ECO:0007669"/>
    <property type="project" value="UniProtKB-ARBA"/>
</dbReference>
<dbReference type="OrthoDB" id="442066at2759"/>
<dbReference type="SMART" id="SM00365">
    <property type="entry name" value="LRR_SD22"/>
    <property type="match status" value="7"/>
</dbReference>
<evidence type="ECO:0000256" key="7">
    <source>
        <dbReference type="ARBA" id="ARBA00022729"/>
    </source>
</evidence>
<dbReference type="InterPro" id="IPR046956">
    <property type="entry name" value="RLP23-like"/>
</dbReference>
<dbReference type="PANTHER" id="PTHR48061">
    <property type="entry name" value="LEUCINE-RICH REPEAT RECEPTOR PROTEIN KINASE EMS1-LIKE-RELATED"/>
    <property type="match status" value="1"/>
</dbReference>
<dbReference type="InterPro" id="IPR003591">
    <property type="entry name" value="Leu-rich_rpt_typical-subtyp"/>
</dbReference>
<keyword evidence="8" id="KW-0677">Repeat</keyword>
<gene>
    <name evidence="13" type="ORF">CTI12_AA340230</name>
</gene>
<dbReference type="SUPFAM" id="SSF52058">
    <property type="entry name" value="L domain-like"/>
    <property type="match status" value="3"/>
</dbReference>
<sequence>MFSGNVPFESFTSPSLKELFLDHNQLGGQIDVQTFPQLTNLTTLWLSDNNFSGELELDTLLSTLTNLESLYLSYSGFSVTTNNANHYIKPGFISLGLASCKLKVFPNSLRAMKQLSWLDLSQNEIHGQIPHWAGEIGGTYGLGYLNLSHNFITALPQFQWYGLEDLSLQSNLIEGPFPPSICNMSNLVSLDMSHNSFGGLIPKCFGNISSSLRMIDMGNNSFQGTIPNVYGGCRYLEGLILKGNKLEGEVPSSLSKCLSLKVVDFGNNHLNGTFPGWLGALPNLQALVLKSNNFHGHIQPLATVDSPFPSLRVLDLSHNGTFASSLNNNHTRCPKQQSEALLLFKHSLSSINYPNDDCGSYNHPKMMSWNTSTDCCKWDGVKCDNSTGDVIELHLMCGMLQGTIHPLSSLFNLTHLTFLDLSNNKLNGTLPSWLFTSTSLEYLLLMGNMFSGNVPFESFASPSLQMLFLDNNHGELELDTLLSTLTNLEWLDLSYSGFSVSTNNASHYVNPGFRILGLASCKLKVFPNSVRAMKQLVELDLSSNEIHGQIPHWAGEIGGNELYRLNLSHNFITSLPQFQWHGLGVLYLQSNLIEGPFPPSICKMSNLTFLDMSNNSFGGLIPQCFGNISSYVRMIDMGNNSFQGTIPNVYSDCGNLEGLILKGNQLRGEVPNSLSKCQSLKVVDFGNNHLNGTFPSWLRDLPNLQVLVLKSNNFHGHIQPSATVDSPFPSLLVLDLSHNGFEVLPATIDITSSLKLLNLGYTEMKGILPHYIFNLHYVETLDLRCNSFTGDSPSEISGNLTLPSWLFTSPSLEYLNLTDNMLSGDVPFESFAFPSLKTLDLSSNQLVGHIDVQTFRQLTNLINNFSVTTKNAYHCVNPGFRTLRLASCKLKVFPNSFRGMKQLEWLDLSNNEIHGQIPHWAGETGSNELVVLDLSYNFIKGPFPPSICNMGNLKYLDMSHNSFDGVIPKCLGNITSSLVMMDLGINLFQGTIPNVFKDCRQLEGLILNGNQLEGKVPSSLSKCQRLRVLDFGNNHLNVSIHMNHNLKVKKDWMRKVGLRGKW</sequence>
<dbReference type="Pfam" id="PF13855">
    <property type="entry name" value="LRR_8"/>
    <property type="match status" value="2"/>
</dbReference>
<keyword evidence="14" id="KW-1185">Reference proteome</keyword>
<keyword evidence="3" id="KW-1003">Cell membrane</keyword>
<dbReference type="Gene3D" id="3.80.10.10">
    <property type="entry name" value="Ribonuclease Inhibitor"/>
    <property type="match status" value="5"/>
</dbReference>
<dbReference type="Proteomes" id="UP000245207">
    <property type="component" value="Unassembled WGS sequence"/>
</dbReference>
<dbReference type="PANTHER" id="PTHR48061:SF2">
    <property type="entry name" value="RECEPTOR LIKE PROTEIN 30-LIKE"/>
    <property type="match status" value="1"/>
</dbReference>
<dbReference type="Pfam" id="PF00560">
    <property type="entry name" value="LRR_1"/>
    <property type="match status" value="9"/>
</dbReference>
<evidence type="ECO:0000313" key="14">
    <source>
        <dbReference type="Proteomes" id="UP000245207"/>
    </source>
</evidence>
<evidence type="ECO:0000256" key="1">
    <source>
        <dbReference type="ARBA" id="ARBA00004251"/>
    </source>
</evidence>
<dbReference type="FunFam" id="3.80.10.10:FF:000041">
    <property type="entry name" value="LRR receptor-like serine/threonine-protein kinase ERECTA"/>
    <property type="match status" value="1"/>
</dbReference>
<evidence type="ECO:0000256" key="11">
    <source>
        <dbReference type="ARBA" id="ARBA00023180"/>
    </source>
</evidence>
<evidence type="ECO:0000256" key="4">
    <source>
        <dbReference type="ARBA" id="ARBA00022553"/>
    </source>
</evidence>
<dbReference type="PRINTS" id="PR00019">
    <property type="entry name" value="LEURICHRPT"/>
</dbReference>
<dbReference type="PROSITE" id="PS51450">
    <property type="entry name" value="LRR"/>
    <property type="match status" value="2"/>
</dbReference>
<dbReference type="GO" id="GO:0006952">
    <property type="term" value="P:defense response"/>
    <property type="evidence" value="ECO:0007669"/>
    <property type="project" value="UniProtKB-ARBA"/>
</dbReference>
<dbReference type="SMART" id="SM00369">
    <property type="entry name" value="LRR_TYP"/>
    <property type="match status" value="17"/>
</dbReference>
<dbReference type="InterPro" id="IPR001611">
    <property type="entry name" value="Leu-rich_rpt"/>
</dbReference>
<evidence type="ECO:0000313" key="13">
    <source>
        <dbReference type="EMBL" id="PWA64771.1"/>
    </source>
</evidence>
<dbReference type="SUPFAM" id="SSF52047">
    <property type="entry name" value="RNI-like"/>
    <property type="match status" value="1"/>
</dbReference>
<keyword evidence="6" id="KW-0812">Transmembrane</keyword>
<accession>A0A2U1MU31</accession>
<dbReference type="FunFam" id="3.80.10.10:FF:000383">
    <property type="entry name" value="Leucine-rich repeat receptor protein kinase EMS1"/>
    <property type="match status" value="1"/>
</dbReference>